<feature type="region of interest" description="Disordered" evidence="2">
    <location>
        <begin position="710"/>
        <end position="733"/>
    </location>
</feature>
<dbReference type="PANTHER" id="PTHR45615:SF80">
    <property type="entry name" value="GRIP DOMAIN-CONTAINING PROTEIN"/>
    <property type="match status" value="1"/>
</dbReference>
<sequence>MQQRLDNVQTQLQTLQSRYQICQKENEKRMKLLEQSTDAIKMVEEENYKLIREKGKIKAESDIYKESLGTLQLKCTLLEEKNKTLEKDISTVKEEYFIYKSYTEKIEEKLIKETEQARLYYDENKYLADGYKSLEEDKELISKQLKHCENSLSDLQSQLAVIRTEKDLFQEELNGEKLKLQDINTSKEELLKENTQLQKKINTLQYDANTKELAISSYKNDYRKLEEEYSAVKKVCEDLSGELCTLKASYEEKMEKLNLLESNTSLVIQEHQLIQKERWDLEKTVKQLNESLESKKHDHLNEREKQEEIIDKLKTEIDHKDESWSQLKGRCHHLDQELVKTKEKLTHSVSNQKEELFGWKNTCERLTEALNRKENEIQTLTDRCRDLDETTLQLKLEIHSYKDQISTLRSQQQLFHRLKEENRRLLKEKVENEQLIKLLETEKEVLTKNTNREIKCSQRDLAKMEQDLDHANQVNQELKVANEVLTDKINSSQNENQELKEALTESSKMVSAEDHDGLNVSHKDLLVEYKQLKEAYLRLVDKEESSQNVNDLSNQLGDINTELERLKVENENLLSQKQKWEATQTTDVDSCRLELEQTKEELEQQRVANELLKKELKDREQNQSSNIEESLADVDKDLQQMRQELHQLMGVIRNKDQEIENLGSQLKSSQSQIQTCEETIQQLKTSLNDLKSKEPVDAPVTATTNSSTMAPLTINTDKTTSSKENGDVFSPLEPVAENENSLKQIMEDYPSVTLRSASVTDSLSSVDAASKSSDVPLSPNSDRLHSLIAKYRNPGDAPASPDRGRVSGRPHSIGPGSSFSGMSRILGLTTPKPFYLSSGGAKFNRMSGTSSALSGGPSSTSSEPGTDLPPLATSTTSSMPSSSFLQSVNSKGELTKTSPSSFPKSPPVPPPRPASRPSSVHSPVQDVQAVALNGNTETRSASPKLLPKPQQRQQQQQPQQQPKEQQPEPESVANNDIEEVRANMIVDV</sequence>
<dbReference type="Proteomes" id="UP000515154">
    <property type="component" value="Linkage group LG3"/>
</dbReference>
<feature type="coiled-coil region" evidence="1">
    <location>
        <begin position="542"/>
        <end position="693"/>
    </location>
</feature>
<keyword evidence="3" id="KW-1185">Reference proteome</keyword>
<evidence type="ECO:0000313" key="4">
    <source>
        <dbReference type="RefSeq" id="XP_029632994.2"/>
    </source>
</evidence>
<proteinExistence type="predicted"/>
<name>A0A6P7S481_9MOLL</name>
<accession>A0A6P7S481</accession>
<feature type="coiled-coil region" evidence="1">
    <location>
        <begin position="131"/>
        <end position="242"/>
    </location>
</feature>
<gene>
    <name evidence="4" type="primary">LOC115209060</name>
</gene>
<organism evidence="3 4">
    <name type="scientific">Octopus sinensis</name>
    <name type="common">East Asian common octopus</name>
    <dbReference type="NCBI Taxonomy" id="2607531"/>
    <lineage>
        <taxon>Eukaryota</taxon>
        <taxon>Metazoa</taxon>
        <taxon>Spiralia</taxon>
        <taxon>Lophotrochozoa</taxon>
        <taxon>Mollusca</taxon>
        <taxon>Cephalopoda</taxon>
        <taxon>Coleoidea</taxon>
        <taxon>Octopodiformes</taxon>
        <taxon>Octopoda</taxon>
        <taxon>Incirrata</taxon>
        <taxon>Octopodidae</taxon>
        <taxon>Octopus</taxon>
    </lineage>
</organism>
<protein>
    <submittedName>
        <fullName evidence="4">Sporulation-specific protein 15</fullName>
    </submittedName>
</protein>
<dbReference type="KEGG" id="osn:115209060"/>
<evidence type="ECO:0000256" key="2">
    <source>
        <dbReference type="SAM" id="MobiDB-lite"/>
    </source>
</evidence>
<feature type="region of interest" description="Disordered" evidence="2">
    <location>
        <begin position="791"/>
        <end position="821"/>
    </location>
</feature>
<feature type="coiled-coil region" evidence="1">
    <location>
        <begin position="356"/>
        <end position="509"/>
    </location>
</feature>
<feature type="compositionally biased region" description="Low complexity" evidence="2">
    <location>
        <begin position="943"/>
        <end position="970"/>
    </location>
</feature>
<feature type="compositionally biased region" description="Pro residues" evidence="2">
    <location>
        <begin position="904"/>
        <end position="914"/>
    </location>
</feature>
<feature type="region of interest" description="Disordered" evidence="2">
    <location>
        <begin position="847"/>
        <end position="988"/>
    </location>
</feature>
<dbReference type="AlphaFoldDB" id="A0A6P7S481"/>
<evidence type="ECO:0000256" key="1">
    <source>
        <dbReference type="SAM" id="Coils"/>
    </source>
</evidence>
<feature type="compositionally biased region" description="Polar residues" evidence="2">
    <location>
        <begin position="710"/>
        <end position="719"/>
    </location>
</feature>
<reference evidence="4" key="1">
    <citation type="submission" date="2025-08" db="UniProtKB">
        <authorList>
            <consortium name="RefSeq"/>
        </authorList>
    </citation>
    <scope>IDENTIFICATION</scope>
</reference>
<feature type="coiled-coil region" evidence="1">
    <location>
        <begin position="68"/>
        <end position="95"/>
    </location>
</feature>
<dbReference type="Gene3D" id="1.20.5.340">
    <property type="match status" value="1"/>
</dbReference>
<keyword evidence="1" id="KW-0175">Coiled coil</keyword>
<feature type="compositionally biased region" description="Low complexity" evidence="2">
    <location>
        <begin position="915"/>
        <end position="924"/>
    </location>
</feature>
<feature type="compositionally biased region" description="Polar residues" evidence="2">
    <location>
        <begin position="888"/>
        <end position="897"/>
    </location>
</feature>
<dbReference type="PANTHER" id="PTHR45615">
    <property type="entry name" value="MYOSIN HEAVY CHAIN, NON-MUSCLE"/>
    <property type="match status" value="1"/>
</dbReference>
<dbReference type="RefSeq" id="XP_029632994.2">
    <property type="nucleotide sequence ID" value="XM_029777134.2"/>
</dbReference>
<feature type="coiled-coil region" evidence="1">
    <location>
        <begin position="289"/>
        <end position="323"/>
    </location>
</feature>
<evidence type="ECO:0000313" key="3">
    <source>
        <dbReference type="Proteomes" id="UP000515154"/>
    </source>
</evidence>
<dbReference type="SUPFAM" id="SSF90257">
    <property type="entry name" value="Myosin rod fragments"/>
    <property type="match status" value="1"/>
</dbReference>
<feature type="compositionally biased region" description="Low complexity" evidence="2">
    <location>
        <begin position="847"/>
        <end position="887"/>
    </location>
</feature>